<keyword evidence="13" id="KW-1185">Reference proteome</keyword>
<gene>
    <name evidence="12" type="ORF">I302_101905</name>
</gene>
<keyword evidence="5 9" id="KW-0547">Nucleotide-binding</keyword>
<dbReference type="Proteomes" id="UP000092730">
    <property type="component" value="Chromosome 1"/>
</dbReference>
<dbReference type="GO" id="GO:0005634">
    <property type="term" value="C:nucleus"/>
    <property type="evidence" value="ECO:0007669"/>
    <property type="project" value="UniProtKB-SubCell"/>
</dbReference>
<dbReference type="InterPro" id="IPR050108">
    <property type="entry name" value="CDK"/>
</dbReference>
<feature type="compositionally biased region" description="Basic and acidic residues" evidence="10">
    <location>
        <begin position="242"/>
        <end position="262"/>
    </location>
</feature>
<evidence type="ECO:0000256" key="10">
    <source>
        <dbReference type="SAM" id="MobiDB-lite"/>
    </source>
</evidence>
<dbReference type="PANTHER" id="PTHR24056:SF233">
    <property type="entry name" value="CYCLIN-DEPENDENT KINASE 9"/>
    <property type="match status" value="1"/>
</dbReference>
<feature type="compositionally biased region" description="Low complexity" evidence="10">
    <location>
        <begin position="929"/>
        <end position="945"/>
    </location>
</feature>
<feature type="compositionally biased region" description="Basic and acidic residues" evidence="10">
    <location>
        <begin position="323"/>
        <end position="347"/>
    </location>
</feature>
<evidence type="ECO:0000256" key="2">
    <source>
        <dbReference type="ARBA" id="ARBA00006485"/>
    </source>
</evidence>
<name>A0AAJ8M6Y5_9TREE</name>
<keyword evidence="3" id="KW-0723">Serine/threonine-protein kinase</keyword>
<protein>
    <recommendedName>
        <fullName evidence="11">Protein kinase domain-containing protein</fullName>
    </recommendedName>
</protein>
<dbReference type="PANTHER" id="PTHR24056">
    <property type="entry name" value="CELL DIVISION PROTEIN KINASE"/>
    <property type="match status" value="1"/>
</dbReference>
<feature type="compositionally biased region" description="Low complexity" evidence="10">
    <location>
        <begin position="136"/>
        <end position="150"/>
    </location>
</feature>
<dbReference type="InterPro" id="IPR017441">
    <property type="entry name" value="Protein_kinase_ATP_BS"/>
</dbReference>
<feature type="compositionally biased region" description="Basic and acidic residues" evidence="10">
    <location>
        <begin position="290"/>
        <end position="313"/>
    </location>
</feature>
<evidence type="ECO:0000256" key="4">
    <source>
        <dbReference type="ARBA" id="ARBA00022679"/>
    </source>
</evidence>
<reference evidence="12" key="2">
    <citation type="submission" date="2024-02" db="EMBL/GenBank/DDBJ databases">
        <title>Comparative genomics of Cryptococcus and Kwoniella reveals pathogenesis evolution and contrasting modes of karyotype evolution via chromosome fusion or intercentromeric recombination.</title>
        <authorList>
            <person name="Coelho M.A."/>
            <person name="David-Palma M."/>
            <person name="Shea T."/>
            <person name="Bowers K."/>
            <person name="McGinley-Smith S."/>
            <person name="Mohammad A.W."/>
            <person name="Gnirke A."/>
            <person name="Yurkov A.M."/>
            <person name="Nowrousian M."/>
            <person name="Sun S."/>
            <person name="Cuomo C.A."/>
            <person name="Heitman J."/>
        </authorList>
    </citation>
    <scope>NUCLEOTIDE SEQUENCE</scope>
    <source>
        <strain evidence="12">CBS 10118</strain>
    </source>
</reference>
<evidence type="ECO:0000256" key="6">
    <source>
        <dbReference type="ARBA" id="ARBA00022777"/>
    </source>
</evidence>
<feature type="compositionally biased region" description="Low complexity" evidence="10">
    <location>
        <begin position="863"/>
        <end position="874"/>
    </location>
</feature>
<evidence type="ECO:0000256" key="5">
    <source>
        <dbReference type="ARBA" id="ARBA00022741"/>
    </source>
</evidence>
<dbReference type="EMBL" id="CP144541">
    <property type="protein sequence ID" value="WVW79934.1"/>
    <property type="molecule type" value="Genomic_DNA"/>
</dbReference>
<feature type="compositionally biased region" description="Basic and acidic residues" evidence="10">
    <location>
        <begin position="90"/>
        <end position="108"/>
    </location>
</feature>
<evidence type="ECO:0000256" key="1">
    <source>
        <dbReference type="ARBA" id="ARBA00004123"/>
    </source>
</evidence>
<keyword evidence="6" id="KW-0418">Kinase</keyword>
<dbReference type="GO" id="GO:0004693">
    <property type="term" value="F:cyclin-dependent protein serine/threonine kinase activity"/>
    <property type="evidence" value="ECO:0007669"/>
    <property type="project" value="TreeGrafter"/>
</dbReference>
<dbReference type="InterPro" id="IPR011009">
    <property type="entry name" value="Kinase-like_dom_sf"/>
</dbReference>
<dbReference type="FunFam" id="1.10.510.10:FF:000624">
    <property type="entry name" value="Mitogen-activated protein kinase"/>
    <property type="match status" value="1"/>
</dbReference>
<keyword evidence="7 9" id="KW-0067">ATP-binding</keyword>
<feature type="compositionally biased region" description="Low complexity" evidence="10">
    <location>
        <begin position="64"/>
        <end position="74"/>
    </location>
</feature>
<feature type="compositionally biased region" description="Low complexity" evidence="10">
    <location>
        <begin position="46"/>
        <end position="56"/>
    </location>
</feature>
<dbReference type="GeneID" id="30204985"/>
<evidence type="ECO:0000259" key="11">
    <source>
        <dbReference type="PROSITE" id="PS50011"/>
    </source>
</evidence>
<dbReference type="SUPFAM" id="SSF56112">
    <property type="entry name" value="Protein kinase-like (PK-like)"/>
    <property type="match status" value="1"/>
</dbReference>
<dbReference type="Gene3D" id="3.30.200.20">
    <property type="entry name" value="Phosphorylase Kinase, domain 1"/>
    <property type="match status" value="1"/>
</dbReference>
<reference evidence="12" key="1">
    <citation type="submission" date="2013-07" db="EMBL/GenBank/DDBJ databases">
        <authorList>
            <consortium name="The Broad Institute Genome Sequencing Platform"/>
            <person name="Cuomo C."/>
            <person name="Litvintseva A."/>
            <person name="Chen Y."/>
            <person name="Heitman J."/>
            <person name="Sun S."/>
            <person name="Springer D."/>
            <person name="Dromer F."/>
            <person name="Young S.K."/>
            <person name="Zeng Q."/>
            <person name="Gargeya S."/>
            <person name="Fitzgerald M."/>
            <person name="Abouelleil A."/>
            <person name="Alvarado L."/>
            <person name="Berlin A.M."/>
            <person name="Chapman S.B."/>
            <person name="Dewar J."/>
            <person name="Goldberg J."/>
            <person name="Griggs A."/>
            <person name="Gujja S."/>
            <person name="Hansen M."/>
            <person name="Howarth C."/>
            <person name="Imamovic A."/>
            <person name="Larimer J."/>
            <person name="McCowan C."/>
            <person name="Murphy C."/>
            <person name="Pearson M."/>
            <person name="Priest M."/>
            <person name="Roberts A."/>
            <person name="Saif S."/>
            <person name="Shea T."/>
            <person name="Sykes S."/>
            <person name="Wortman J."/>
            <person name="Nusbaum C."/>
            <person name="Birren B."/>
        </authorList>
    </citation>
    <scope>NUCLEOTIDE SEQUENCE</scope>
    <source>
        <strain evidence="12">CBS 10118</strain>
    </source>
</reference>
<accession>A0AAJ8M6Y5</accession>
<dbReference type="RefSeq" id="XP_019050164.2">
    <property type="nucleotide sequence ID" value="XM_019187286.2"/>
</dbReference>
<evidence type="ECO:0000256" key="8">
    <source>
        <dbReference type="ARBA" id="ARBA00023242"/>
    </source>
</evidence>
<evidence type="ECO:0000256" key="7">
    <source>
        <dbReference type="ARBA" id="ARBA00022840"/>
    </source>
</evidence>
<dbReference type="InterPro" id="IPR000719">
    <property type="entry name" value="Prot_kinase_dom"/>
</dbReference>
<dbReference type="KEGG" id="kbi:30204985"/>
<dbReference type="Gene3D" id="1.10.510.10">
    <property type="entry name" value="Transferase(Phosphotransferase) domain 1"/>
    <property type="match status" value="1"/>
</dbReference>
<dbReference type="Pfam" id="PF00069">
    <property type="entry name" value="Pkinase"/>
    <property type="match status" value="1"/>
</dbReference>
<comment type="similarity">
    <text evidence="2">Belongs to the protein kinase superfamily. CMGC Ser/Thr protein kinase family. CDC2/CDKX subfamily.</text>
</comment>
<feature type="compositionally biased region" description="Low complexity" evidence="10">
    <location>
        <begin position="891"/>
        <end position="909"/>
    </location>
</feature>
<comment type="subcellular location">
    <subcellularLocation>
        <location evidence="1">Nucleus</location>
    </subcellularLocation>
</comment>
<feature type="compositionally biased region" description="Basic and acidic residues" evidence="10">
    <location>
        <begin position="158"/>
        <end position="230"/>
    </location>
</feature>
<evidence type="ECO:0000313" key="12">
    <source>
        <dbReference type="EMBL" id="WVW79934.1"/>
    </source>
</evidence>
<dbReference type="PROSITE" id="PS50011">
    <property type="entry name" value="PROTEIN_KINASE_DOM"/>
    <property type="match status" value="1"/>
</dbReference>
<dbReference type="AlphaFoldDB" id="A0AAJ8M6Y5"/>
<keyword evidence="4" id="KW-0808">Transferase</keyword>
<dbReference type="SMART" id="SM00220">
    <property type="entry name" value="S_TKc"/>
    <property type="match status" value="1"/>
</dbReference>
<feature type="binding site" evidence="9">
    <location>
        <position position="558"/>
    </location>
    <ligand>
        <name>ATP</name>
        <dbReference type="ChEBI" id="CHEBI:30616"/>
    </ligand>
</feature>
<evidence type="ECO:0000256" key="9">
    <source>
        <dbReference type="PROSITE-ProRule" id="PRU10141"/>
    </source>
</evidence>
<dbReference type="PROSITE" id="PS00108">
    <property type="entry name" value="PROTEIN_KINASE_ST"/>
    <property type="match status" value="1"/>
</dbReference>
<dbReference type="PROSITE" id="PS00107">
    <property type="entry name" value="PROTEIN_KINASE_ATP"/>
    <property type="match status" value="1"/>
</dbReference>
<sequence>MPSSYRPNEPEDGELPEEDTNLPSSSTAPPPKLIRPARPSKTWVNPLSNLGSSSSSKPPPPPLSASTSASSHLSRSPEKSLNYGLPPKPPARDDGKSPRAKEKEREENGQGYGNGHGHERFKENVREKRYDDDYDGYPPSSSRSRYQSPPLAHHRRERDREDRYRHEYDREREDRYRSDERDTDRDRYRDRAREARYRSDDRYRPQDRDRGEPHQRGSGRYDYRQDDRAGAECSSSWSNYNNHRDEILKDRGSFRDEDHYEGPRSPLPPLSSSSRRKGDSPLPASYQYHRRSENDKRPDEHHKRSTTREETSIDARGVVENPYLRKEKDQQSNGHSHDTMTKEDKSIPGRPSKPALSPAVKQEKAESSAPIRIQNRPTRLSTKEDSLPPEPSLPEEKPPTPPPEDGIAPPATTPPPPPPPDVPPPLPDTSTTATPLQEGEIISPPKSQTQTIKAEAIEQSNPYAPKSIPHAPNRNLLDPPTRVNTPTVKKETNPYEPNPHSQKFRSLTAEEELKKLGKTFEGTTTLAAYDLGAKLGEGTFGVVTKGIEIATKRVIALKKLITHNPRDGVSVTTVREIKILKSLDHPNVVPILNMVVERKIPGDRSNRGEVFMVFPYMDHDLCGLLGNKDFKMSHSVAKLLMKQILEGMDYIHANNFIHRDIKTANILVDKHGQIKIADFGLARTWTHDALMPPHLSNEYTNMVVTRWYRAPELLLGDTHYGPAVDIWSLGCVLGEMYFRHPILSGDSDRDQLYQIFSRCGPLNQDSFPGWDRLPGFPDAEGHPWDRTIVDGTLLESAPKWGMDRGGADLMMKLLMLDPRKRLTANDALDHPWFWTSPLPADPNKTTINVESSHEMTTRQKQEPVVAPAAPIRPAQTRPPIQQMQSRPPAYGGSRPQQGFPSQQQGFNNFPLPPGQGGYLPPQPMVQPVYQNGNPYGGPPMNMGMQAQLGFNGPSAIPFDRSHSNNPYNHRPPPPFNQQSQSQSLPNPPFKLSGSVSGAPAAPFKLTGNNFRPPGRSVTHGGMKRGPPPPGGDGWRDEKRRKHDGGLPY</sequence>
<keyword evidence="8" id="KW-0539">Nucleus</keyword>
<feature type="compositionally biased region" description="Acidic residues" evidence="10">
    <location>
        <begin position="10"/>
        <end position="20"/>
    </location>
</feature>
<feature type="compositionally biased region" description="Polar residues" evidence="10">
    <location>
        <begin position="445"/>
        <end position="462"/>
    </location>
</feature>
<feature type="domain" description="Protein kinase" evidence="11">
    <location>
        <begin position="529"/>
        <end position="833"/>
    </location>
</feature>
<organism evidence="12 13">
    <name type="scientific">Kwoniella bestiolae CBS 10118</name>
    <dbReference type="NCBI Taxonomy" id="1296100"/>
    <lineage>
        <taxon>Eukaryota</taxon>
        <taxon>Fungi</taxon>
        <taxon>Dikarya</taxon>
        <taxon>Basidiomycota</taxon>
        <taxon>Agaricomycotina</taxon>
        <taxon>Tremellomycetes</taxon>
        <taxon>Tremellales</taxon>
        <taxon>Cryptococcaceae</taxon>
        <taxon>Kwoniella</taxon>
    </lineage>
</organism>
<proteinExistence type="inferred from homology"/>
<evidence type="ECO:0000313" key="13">
    <source>
        <dbReference type="Proteomes" id="UP000092730"/>
    </source>
</evidence>
<dbReference type="GO" id="GO:0005524">
    <property type="term" value="F:ATP binding"/>
    <property type="evidence" value="ECO:0007669"/>
    <property type="project" value="UniProtKB-UniRule"/>
</dbReference>
<evidence type="ECO:0000256" key="3">
    <source>
        <dbReference type="ARBA" id="ARBA00022527"/>
    </source>
</evidence>
<feature type="compositionally biased region" description="Basic and acidic residues" evidence="10">
    <location>
        <begin position="116"/>
        <end position="131"/>
    </location>
</feature>
<feature type="region of interest" description="Disordered" evidence="10">
    <location>
        <begin position="1"/>
        <end position="504"/>
    </location>
</feature>
<feature type="region of interest" description="Disordered" evidence="10">
    <location>
        <begin position="854"/>
        <end position="1048"/>
    </location>
</feature>
<dbReference type="InterPro" id="IPR008271">
    <property type="entry name" value="Ser/Thr_kinase_AS"/>
</dbReference>
<feature type="compositionally biased region" description="Pro residues" evidence="10">
    <location>
        <begin position="411"/>
        <end position="427"/>
    </location>
</feature>